<sequence length="122" mass="13421">MAVATLEHPGCKPADKPQRGIVVEHHGALDVVPAFQRLGQRPPDRPAGIVDQDVDPADALFDVFDQRVDRFHVREVAGERHRRAAVAGDPVRHRIQQILTARDGNHDGAVQSELFGRGRTDA</sequence>
<name>A0A655FY96_MYCTX</name>
<proteinExistence type="predicted"/>
<evidence type="ECO:0000313" key="2">
    <source>
        <dbReference type="Proteomes" id="UP000039217"/>
    </source>
</evidence>
<organism evidence="1 2">
    <name type="scientific">Mycobacterium tuberculosis</name>
    <dbReference type="NCBI Taxonomy" id="1773"/>
    <lineage>
        <taxon>Bacteria</taxon>
        <taxon>Bacillati</taxon>
        <taxon>Actinomycetota</taxon>
        <taxon>Actinomycetes</taxon>
        <taxon>Mycobacteriales</taxon>
        <taxon>Mycobacteriaceae</taxon>
        <taxon>Mycobacterium</taxon>
        <taxon>Mycobacterium tuberculosis complex</taxon>
    </lineage>
</organism>
<dbReference type="AlphaFoldDB" id="A0A655FY96"/>
<dbReference type="EMBL" id="CQQC01002191">
    <property type="protein sequence ID" value="CNW59000.1"/>
    <property type="molecule type" value="Genomic_DNA"/>
</dbReference>
<accession>A0A655FY96</accession>
<dbReference type="Proteomes" id="UP000039217">
    <property type="component" value="Unassembled WGS sequence"/>
</dbReference>
<reference evidence="1 2" key="1">
    <citation type="submission" date="2015-03" db="EMBL/GenBank/DDBJ databases">
        <authorList>
            <consortium name="Pathogen Informatics"/>
        </authorList>
    </citation>
    <scope>NUCLEOTIDE SEQUENCE [LARGE SCALE GENOMIC DNA]</scope>
    <source>
        <strain evidence="1 2">D00501624</strain>
    </source>
</reference>
<protein>
    <submittedName>
        <fullName evidence="1">Uncharacterized protein</fullName>
    </submittedName>
</protein>
<gene>
    <name evidence="1" type="ORF">ERS007661_04115</name>
</gene>
<evidence type="ECO:0000313" key="1">
    <source>
        <dbReference type="EMBL" id="CNW59000.1"/>
    </source>
</evidence>